<feature type="signal peptide" evidence="1">
    <location>
        <begin position="1"/>
        <end position="26"/>
    </location>
</feature>
<dbReference type="Gene3D" id="3.40.50.1820">
    <property type="entry name" value="alpha/beta hydrolase"/>
    <property type="match status" value="1"/>
</dbReference>
<keyword evidence="3" id="KW-1185">Reference proteome</keyword>
<organism evidence="2 3">
    <name type="scientific">Cloacibacterium rupense</name>
    <dbReference type="NCBI Taxonomy" id="517423"/>
    <lineage>
        <taxon>Bacteria</taxon>
        <taxon>Pseudomonadati</taxon>
        <taxon>Bacteroidota</taxon>
        <taxon>Flavobacteriia</taxon>
        <taxon>Flavobacteriales</taxon>
        <taxon>Weeksellaceae</taxon>
    </lineage>
</organism>
<sequence>MDNMKKTVAILILLVLCLSCSTRRYAVRQFDEVYFDQKRNREIPVSFFVPVYPIQMKRKVVIFSHGYSKNQPGANKEYSYLTNALAKNGYFVVSIQHELPTDDLLPMEGKPQVVRRSNWERGAENIQFVLSQLKIKYPYLDYAKVVIAGHSNGGDMSVLFTEKNPEKVWKLITLDQRRYPFPRVAIPQIYSLRSSDQPADEGVLPTSQEQKNLNITIIKLPNTIHNDMDDGGNEQQKQEIINYFLEFLKHK</sequence>
<gene>
    <name evidence="2" type="ORF">GCM10010992_20590</name>
</gene>
<evidence type="ECO:0000256" key="1">
    <source>
        <dbReference type="SAM" id="SignalP"/>
    </source>
</evidence>
<dbReference type="EMBL" id="BMLV01000004">
    <property type="protein sequence ID" value="GGP05228.1"/>
    <property type="molecule type" value="Genomic_DNA"/>
</dbReference>
<evidence type="ECO:0000313" key="3">
    <source>
        <dbReference type="Proteomes" id="UP000620064"/>
    </source>
</evidence>
<feature type="chain" id="PRO_5046457201" evidence="1">
    <location>
        <begin position="27"/>
        <end position="251"/>
    </location>
</feature>
<comment type="caution">
    <text evidence="2">The sequence shown here is derived from an EMBL/GenBank/DDBJ whole genome shotgun (WGS) entry which is preliminary data.</text>
</comment>
<protein>
    <submittedName>
        <fullName evidence="2">Esterase</fullName>
    </submittedName>
</protein>
<dbReference type="SUPFAM" id="SSF53474">
    <property type="entry name" value="alpha/beta-Hydrolases"/>
    <property type="match status" value="1"/>
</dbReference>
<accession>A0ABQ2NRH6</accession>
<name>A0ABQ2NRH6_9FLAO</name>
<dbReference type="InterPro" id="IPR029058">
    <property type="entry name" value="AB_hydrolase_fold"/>
</dbReference>
<reference evidence="3" key="1">
    <citation type="journal article" date="2019" name="Int. J. Syst. Evol. Microbiol.">
        <title>The Global Catalogue of Microorganisms (GCM) 10K type strain sequencing project: providing services to taxonomists for standard genome sequencing and annotation.</title>
        <authorList>
            <consortium name="The Broad Institute Genomics Platform"/>
            <consortium name="The Broad Institute Genome Sequencing Center for Infectious Disease"/>
            <person name="Wu L."/>
            <person name="Ma J."/>
        </authorList>
    </citation>
    <scope>NUCLEOTIDE SEQUENCE [LARGE SCALE GENOMIC DNA]</scope>
    <source>
        <strain evidence="3">CGMCC 1.7656</strain>
    </source>
</reference>
<evidence type="ECO:0000313" key="2">
    <source>
        <dbReference type="EMBL" id="GGP05228.1"/>
    </source>
</evidence>
<dbReference type="Proteomes" id="UP000620064">
    <property type="component" value="Unassembled WGS sequence"/>
</dbReference>
<proteinExistence type="predicted"/>
<keyword evidence="1" id="KW-0732">Signal</keyword>